<evidence type="ECO:0000313" key="3">
    <source>
        <dbReference type="Proteomes" id="UP000179275"/>
    </source>
</evidence>
<evidence type="ECO:0008006" key="4">
    <source>
        <dbReference type="Google" id="ProtNLM"/>
    </source>
</evidence>
<feature type="transmembrane region" description="Helical" evidence="1">
    <location>
        <begin position="68"/>
        <end position="89"/>
    </location>
</feature>
<name>A0A1F6W3I1_9BACT</name>
<sequence>MAKNFFQDMIKMKSDLRKEISDKEAVKTERAEPEQETVEEKVWSPVVLSKVTRQADLTPLVAGRRPRYSIWLVAFASVVFLFFAVSFFLSEASISVNPKIEDVVFNQNISATKDTSTGESVSFDLIVLSGEESKMIEGGAVQDVSVSAKGAVVIYNNYSTATQRLDINTRLEGSNGKLYKTEKQIVVPGLKGTTPGSVEVGVYAAEAGEEYNSNPLDFQIFGFKGTPKYSKFYARSKGNITGGFKGKTSAIPSAKKEIVVNDMRALLEAKLLKKATDLIPEGFVLFKDAIFLNIDEENFDSSLGGEQVPVSIKGTFFGFLFEEKELAKKIAKAAIADYDESDIFISNIRDLTFTFLNREGISGNDVENISFNLAGKPKVVWKFDDNKLKSDIAGKSKQDFYQILSQYPNVLSADVVLRPLWKRSFPDDQDDIKIIVNYPNE</sequence>
<dbReference type="EMBL" id="MFUG01000003">
    <property type="protein sequence ID" value="OGI76470.1"/>
    <property type="molecule type" value="Genomic_DNA"/>
</dbReference>
<evidence type="ECO:0000313" key="2">
    <source>
        <dbReference type="EMBL" id="OGI76470.1"/>
    </source>
</evidence>
<dbReference type="AlphaFoldDB" id="A0A1F6W3I1"/>
<evidence type="ECO:0000256" key="1">
    <source>
        <dbReference type="SAM" id="Phobius"/>
    </source>
</evidence>
<proteinExistence type="predicted"/>
<keyword evidence="1" id="KW-0472">Membrane</keyword>
<dbReference type="STRING" id="1801756.A3C67_02465"/>
<keyword evidence="1" id="KW-1133">Transmembrane helix</keyword>
<gene>
    <name evidence="2" type="ORF">A3C67_02465</name>
</gene>
<accession>A0A1F6W3I1</accession>
<protein>
    <recommendedName>
        <fullName evidence="4">Baseplate protein J-like domain-containing protein</fullName>
    </recommendedName>
</protein>
<reference evidence="2 3" key="1">
    <citation type="journal article" date="2016" name="Nat. Commun.">
        <title>Thousands of microbial genomes shed light on interconnected biogeochemical processes in an aquifer system.</title>
        <authorList>
            <person name="Anantharaman K."/>
            <person name="Brown C.T."/>
            <person name="Hug L.A."/>
            <person name="Sharon I."/>
            <person name="Castelle C.J."/>
            <person name="Probst A.J."/>
            <person name="Thomas B.C."/>
            <person name="Singh A."/>
            <person name="Wilkins M.J."/>
            <person name="Karaoz U."/>
            <person name="Brodie E.L."/>
            <person name="Williams K.H."/>
            <person name="Hubbard S.S."/>
            <person name="Banfield J.F."/>
        </authorList>
    </citation>
    <scope>NUCLEOTIDE SEQUENCE [LARGE SCALE GENOMIC DNA]</scope>
</reference>
<keyword evidence="1" id="KW-0812">Transmembrane</keyword>
<organism evidence="2 3">
    <name type="scientific">Candidatus Nomurabacteria bacterium RIFCSPHIGHO2_02_FULL_42_19</name>
    <dbReference type="NCBI Taxonomy" id="1801756"/>
    <lineage>
        <taxon>Bacteria</taxon>
        <taxon>Candidatus Nomuraibacteriota</taxon>
    </lineage>
</organism>
<dbReference type="Proteomes" id="UP000179275">
    <property type="component" value="Unassembled WGS sequence"/>
</dbReference>
<comment type="caution">
    <text evidence="2">The sequence shown here is derived from an EMBL/GenBank/DDBJ whole genome shotgun (WGS) entry which is preliminary data.</text>
</comment>